<comment type="function">
    <text evidence="5">Could be a nuclease involved in processing of the 5'-end of pre-16S rRNA.</text>
</comment>
<evidence type="ECO:0000256" key="3">
    <source>
        <dbReference type="ARBA" id="ARBA00022722"/>
    </source>
</evidence>
<keyword evidence="4 5" id="KW-0378">Hydrolase</keyword>
<organism evidence="7 8">
    <name type="scientific">Candidatus Thiopontia autotrophica</name>
    <dbReference type="NCBI Taxonomy" id="2841688"/>
    <lineage>
        <taxon>Bacteria</taxon>
        <taxon>Pseudomonadati</taxon>
        <taxon>Pseudomonadota</taxon>
        <taxon>Gammaproteobacteria</taxon>
        <taxon>Candidatus Thiopontia</taxon>
    </lineage>
</organism>
<dbReference type="Pfam" id="PF03652">
    <property type="entry name" value="RuvX"/>
    <property type="match status" value="1"/>
</dbReference>
<evidence type="ECO:0000313" key="7">
    <source>
        <dbReference type="EMBL" id="MBC8519811.1"/>
    </source>
</evidence>
<keyword evidence="1 5" id="KW-0963">Cytoplasm</keyword>
<reference evidence="7 8" key="1">
    <citation type="submission" date="2020-08" db="EMBL/GenBank/DDBJ databases">
        <title>Bridging the membrane lipid divide: bacteria of the FCB group superphylum have the potential to synthesize archaeal ether lipids.</title>
        <authorList>
            <person name="Villanueva L."/>
            <person name="Von Meijenfeldt F.A.B."/>
            <person name="Westbye A.B."/>
            <person name="Yadav S."/>
            <person name="Hopmans E.C."/>
            <person name="Dutilh B.E."/>
            <person name="Sinninghe Damste J.S."/>
        </authorList>
    </citation>
    <scope>NUCLEOTIDE SEQUENCE [LARGE SCALE GENOMIC DNA]</scope>
    <source>
        <strain evidence="7">NIOZ-UU100</strain>
    </source>
</reference>
<dbReference type="SUPFAM" id="SSF53098">
    <property type="entry name" value="Ribonuclease H-like"/>
    <property type="match status" value="1"/>
</dbReference>
<dbReference type="InterPro" id="IPR005227">
    <property type="entry name" value="YqgF"/>
</dbReference>
<dbReference type="EC" id="3.1.-.-" evidence="5"/>
<gene>
    <name evidence="7" type="primary">ruvX</name>
    <name evidence="7" type="ORF">H8D24_05340</name>
</gene>
<dbReference type="Gene3D" id="3.30.420.140">
    <property type="entry name" value="YqgF/RNase H-like domain"/>
    <property type="match status" value="1"/>
</dbReference>
<dbReference type="EMBL" id="JACNFK010000027">
    <property type="protein sequence ID" value="MBC8519811.1"/>
    <property type="molecule type" value="Genomic_DNA"/>
</dbReference>
<dbReference type="PANTHER" id="PTHR33317">
    <property type="entry name" value="POLYNUCLEOTIDYL TRANSFERASE, RIBONUCLEASE H-LIKE SUPERFAMILY PROTEIN"/>
    <property type="match status" value="1"/>
</dbReference>
<sequence length="145" mass="16413">MPDHTLLGFDLGTHRIGVAIGQEITGSARPLTTIHRSNRNADWQQIKGLIHEWGVTAAVVGIPLDMDGNEQEMSRLSRKFSNQLRGRFNLTVYEIDERLTSVEAESIIRSNSGNRRPTEERDIDAVAATQILQSWLNNQNRDEYN</sequence>
<dbReference type="NCBIfam" id="TIGR00250">
    <property type="entry name" value="RNAse_H_YqgF"/>
    <property type="match status" value="1"/>
</dbReference>
<dbReference type="InterPro" id="IPR006641">
    <property type="entry name" value="YqgF/RNaseH-like_dom"/>
</dbReference>
<name>A0A8J6TQD0_9GAMM</name>
<dbReference type="InterPro" id="IPR012337">
    <property type="entry name" value="RNaseH-like_sf"/>
</dbReference>
<dbReference type="InterPro" id="IPR037027">
    <property type="entry name" value="YqgF/RNaseH-like_dom_sf"/>
</dbReference>
<keyword evidence="2 5" id="KW-0690">Ribosome biogenesis</keyword>
<comment type="subcellular location">
    <subcellularLocation>
        <location evidence="5">Cytoplasm</location>
    </subcellularLocation>
</comment>
<comment type="similarity">
    <text evidence="5">Belongs to the YqgF HJR family.</text>
</comment>
<dbReference type="GO" id="GO:0000967">
    <property type="term" value="P:rRNA 5'-end processing"/>
    <property type="evidence" value="ECO:0007669"/>
    <property type="project" value="UniProtKB-UniRule"/>
</dbReference>
<dbReference type="Proteomes" id="UP000654401">
    <property type="component" value="Unassembled WGS sequence"/>
</dbReference>
<proteinExistence type="inferred from homology"/>
<comment type="caution">
    <text evidence="7">The sequence shown here is derived from an EMBL/GenBank/DDBJ whole genome shotgun (WGS) entry which is preliminary data.</text>
</comment>
<keyword evidence="3 5" id="KW-0540">Nuclease</keyword>
<dbReference type="AlphaFoldDB" id="A0A8J6TQD0"/>
<dbReference type="GO" id="GO:0016788">
    <property type="term" value="F:hydrolase activity, acting on ester bonds"/>
    <property type="evidence" value="ECO:0007669"/>
    <property type="project" value="UniProtKB-UniRule"/>
</dbReference>
<protein>
    <recommendedName>
        <fullName evidence="5">Putative pre-16S rRNA nuclease</fullName>
        <ecNumber evidence="5">3.1.-.-</ecNumber>
    </recommendedName>
</protein>
<evidence type="ECO:0000256" key="5">
    <source>
        <dbReference type="HAMAP-Rule" id="MF_00651"/>
    </source>
</evidence>
<feature type="domain" description="YqgF/RNase H-like" evidence="6">
    <location>
        <begin position="4"/>
        <end position="104"/>
    </location>
</feature>
<dbReference type="SMART" id="SM00732">
    <property type="entry name" value="YqgFc"/>
    <property type="match status" value="1"/>
</dbReference>
<dbReference type="GO" id="GO:0004518">
    <property type="term" value="F:nuclease activity"/>
    <property type="evidence" value="ECO:0007669"/>
    <property type="project" value="UniProtKB-KW"/>
</dbReference>
<evidence type="ECO:0000259" key="6">
    <source>
        <dbReference type="SMART" id="SM00732"/>
    </source>
</evidence>
<dbReference type="HAMAP" id="MF_00651">
    <property type="entry name" value="Nuclease_YqgF"/>
    <property type="match status" value="1"/>
</dbReference>
<evidence type="ECO:0000256" key="4">
    <source>
        <dbReference type="ARBA" id="ARBA00022801"/>
    </source>
</evidence>
<evidence type="ECO:0000256" key="2">
    <source>
        <dbReference type="ARBA" id="ARBA00022517"/>
    </source>
</evidence>
<evidence type="ECO:0000313" key="8">
    <source>
        <dbReference type="Proteomes" id="UP000654401"/>
    </source>
</evidence>
<dbReference type="CDD" id="cd16964">
    <property type="entry name" value="YqgF"/>
    <property type="match status" value="1"/>
</dbReference>
<dbReference type="GO" id="GO:0005829">
    <property type="term" value="C:cytosol"/>
    <property type="evidence" value="ECO:0007669"/>
    <property type="project" value="TreeGrafter"/>
</dbReference>
<evidence type="ECO:0000256" key="1">
    <source>
        <dbReference type="ARBA" id="ARBA00022490"/>
    </source>
</evidence>
<accession>A0A8J6TQD0</accession>
<dbReference type="PANTHER" id="PTHR33317:SF4">
    <property type="entry name" value="POLYNUCLEOTIDYL TRANSFERASE, RIBONUCLEASE H-LIKE SUPERFAMILY PROTEIN"/>
    <property type="match status" value="1"/>
</dbReference>